<reference evidence="6 7" key="1">
    <citation type="submission" date="2016-10" db="EMBL/GenBank/DDBJ databases">
        <authorList>
            <person name="de Groot N.N."/>
        </authorList>
    </citation>
    <scope>NUCLEOTIDE SEQUENCE [LARGE SCALE GENOMIC DNA]</scope>
    <source>
        <strain evidence="6 7">CGMCC 4.5598</strain>
    </source>
</reference>
<protein>
    <submittedName>
        <fullName evidence="6">UDP-N-acetylglucosamine:LPS N-acetylglucosamine transferase</fullName>
    </submittedName>
</protein>
<comment type="similarity">
    <text evidence="1">Belongs to the glycosyltransferase 28 family.</text>
</comment>
<accession>A0A1I0L1G7</accession>
<dbReference type="GO" id="GO:0016758">
    <property type="term" value="F:hexosyltransferase activity"/>
    <property type="evidence" value="ECO:0007669"/>
    <property type="project" value="InterPro"/>
</dbReference>
<evidence type="ECO:0000256" key="1">
    <source>
        <dbReference type="ARBA" id="ARBA00006962"/>
    </source>
</evidence>
<dbReference type="Pfam" id="PF06925">
    <property type="entry name" value="MGDG_synth"/>
    <property type="match status" value="1"/>
</dbReference>
<dbReference type="RefSeq" id="WP_091087970.1">
    <property type="nucleotide sequence ID" value="NZ_FOHX01000011.1"/>
</dbReference>
<feature type="region of interest" description="Disordered" evidence="4">
    <location>
        <begin position="351"/>
        <end position="385"/>
    </location>
</feature>
<sequence>MLILTASMGSGHDGVAAELAARLAAENAEARIIDVLLLFPLRLGTALRHGYRWMILRAPWLYELIYQVFFVGKRAPGTSPLTVLAAARLRRLVDGWRPDEVVSTFHLAAQITGRLRERGGLACPSTVLVTDFAVHRLWLHRGNDRYLCPNPDIIGYVAACTRRPALRCAPVVRPVFGRAVADPGRVARGVGVDPGDRLVLVSGGSWGAGEIVATARALVRSGRYTPLVLCGDNAELRRRLRAAGLGPALGWRDDVPELMAAAYALVDNGSGLTCEEAFAAGLPVVIHRPISGHGRDGARAMAAAGVSACTGDAAALLEALDLLDDAPTRKRRTDRASALFRSMPAEAGLVSSPKGRVLGLDERRAGQLDDPIGQAPDADRLQHDP</sequence>
<keyword evidence="3 6" id="KW-0808">Transferase</keyword>
<dbReference type="STRING" id="568860.SAMN05421811_11189"/>
<dbReference type="Proteomes" id="UP000199361">
    <property type="component" value="Unassembled WGS sequence"/>
</dbReference>
<keyword evidence="2" id="KW-0328">Glycosyltransferase</keyword>
<gene>
    <name evidence="6" type="ORF">SAMN05421811_11189</name>
</gene>
<dbReference type="SUPFAM" id="SSF53756">
    <property type="entry name" value="UDP-Glycosyltransferase/glycogen phosphorylase"/>
    <property type="match status" value="1"/>
</dbReference>
<dbReference type="GO" id="GO:0009247">
    <property type="term" value="P:glycolipid biosynthetic process"/>
    <property type="evidence" value="ECO:0007669"/>
    <property type="project" value="InterPro"/>
</dbReference>
<dbReference type="Gene3D" id="3.40.50.2000">
    <property type="entry name" value="Glycogen Phosphorylase B"/>
    <property type="match status" value="1"/>
</dbReference>
<dbReference type="PANTHER" id="PTHR43025:SF3">
    <property type="entry name" value="MONOGALACTOSYLDIACYLGLYCEROL SYNTHASE 1, CHLOROPLASTIC"/>
    <property type="match status" value="1"/>
</dbReference>
<evidence type="ECO:0000256" key="2">
    <source>
        <dbReference type="ARBA" id="ARBA00022676"/>
    </source>
</evidence>
<dbReference type="EMBL" id="FOHX01000011">
    <property type="protein sequence ID" value="SEU32883.1"/>
    <property type="molecule type" value="Genomic_DNA"/>
</dbReference>
<evidence type="ECO:0000313" key="7">
    <source>
        <dbReference type="Proteomes" id="UP000199361"/>
    </source>
</evidence>
<evidence type="ECO:0000256" key="3">
    <source>
        <dbReference type="ARBA" id="ARBA00022679"/>
    </source>
</evidence>
<name>A0A1I0L1G7_9ACTN</name>
<feature type="domain" description="Diacylglycerol glucosyltransferase N-terminal" evidence="5">
    <location>
        <begin position="16"/>
        <end position="154"/>
    </location>
</feature>
<dbReference type="InterPro" id="IPR009695">
    <property type="entry name" value="Diacylglyc_glucosyltr_N"/>
</dbReference>
<dbReference type="PANTHER" id="PTHR43025">
    <property type="entry name" value="MONOGALACTOSYLDIACYLGLYCEROL SYNTHASE"/>
    <property type="match status" value="1"/>
</dbReference>
<evidence type="ECO:0000256" key="4">
    <source>
        <dbReference type="SAM" id="MobiDB-lite"/>
    </source>
</evidence>
<evidence type="ECO:0000313" key="6">
    <source>
        <dbReference type="EMBL" id="SEU32883.1"/>
    </source>
</evidence>
<keyword evidence="7" id="KW-1185">Reference proteome</keyword>
<dbReference type="InterPro" id="IPR050519">
    <property type="entry name" value="Glycosyltransf_28_UgtP"/>
</dbReference>
<organism evidence="6 7">
    <name type="scientific">Nonomuraea wenchangensis</name>
    <dbReference type="NCBI Taxonomy" id="568860"/>
    <lineage>
        <taxon>Bacteria</taxon>
        <taxon>Bacillati</taxon>
        <taxon>Actinomycetota</taxon>
        <taxon>Actinomycetes</taxon>
        <taxon>Streptosporangiales</taxon>
        <taxon>Streptosporangiaceae</taxon>
        <taxon>Nonomuraea</taxon>
    </lineage>
</organism>
<dbReference type="AlphaFoldDB" id="A0A1I0L1G7"/>
<dbReference type="OrthoDB" id="9810950at2"/>
<proteinExistence type="inferred from homology"/>
<evidence type="ECO:0000259" key="5">
    <source>
        <dbReference type="Pfam" id="PF06925"/>
    </source>
</evidence>
<dbReference type="GO" id="GO:0016020">
    <property type="term" value="C:membrane"/>
    <property type="evidence" value="ECO:0007669"/>
    <property type="project" value="GOC"/>
</dbReference>